<reference evidence="1 2" key="1">
    <citation type="submission" date="2024-06" db="EMBL/GenBank/DDBJ databases">
        <authorList>
            <person name="Li F."/>
        </authorList>
    </citation>
    <scope>NUCLEOTIDE SEQUENCE [LARGE SCALE GENOMIC DNA]</scope>
    <source>
        <strain evidence="1 2">GXAS 311</strain>
    </source>
</reference>
<dbReference type="Pfam" id="PF04389">
    <property type="entry name" value="Peptidase_M28"/>
    <property type="match status" value="1"/>
</dbReference>
<dbReference type="Proteomes" id="UP001548189">
    <property type="component" value="Unassembled WGS sequence"/>
</dbReference>
<proteinExistence type="predicted"/>
<sequence>MFKNIKNTLLIFTLVVLSPVHIHAGAQQTEDEIVAAIRDKALKSPLAYEILESLTTEVGHRMPGTPQDAKAVDWAVKKLKSLKFDKVWTEPVSFKTWVRRHESAYIIAPYEHELKVTALGYSVPTPDQGIEAEVIHFNTIEDLIDSKADSAKGKIVFISRKMERFKDGSGYGPAVRARGNGASEAALKGAVAVVIRSIGTDSHRLPHTGMMRYKDNVVQIPAAAISNPDADLLERIFARQQPVKMKLQLNSGPGEEYTSQNVIAEMSGSELPDQKIIIGGHLDSWDLGTGAIDDGAGVAITVAAAKLIGASGYRPKRTIRVILWANEEQGLIGAKAYAKAHQQEMPLHVTGAESDFGAGKIYAFSSHVSPDNLQLVNRMSQLMTPLGIKYVNNQARPGPDLIPLFEQGMSVFALHQDGTDYFDVHHTADDTLDKVDPQNLAQNVAAYVVFAYLTANSEQKISR</sequence>
<evidence type="ECO:0000313" key="1">
    <source>
        <dbReference type="EMBL" id="MET1256078.1"/>
    </source>
</evidence>
<name>A0ABV2BVV4_9GAMM</name>
<protein>
    <submittedName>
        <fullName evidence="1">M20/M25/M40 family metallo-hydrolase</fullName>
    </submittedName>
</protein>
<dbReference type="InterPro" id="IPR007484">
    <property type="entry name" value="Peptidase_M28"/>
</dbReference>
<dbReference type="PANTHER" id="PTHR12053:SF3">
    <property type="entry name" value="CARBOXYPEPTIDASE Q"/>
    <property type="match status" value="1"/>
</dbReference>
<dbReference type="InterPro" id="IPR003137">
    <property type="entry name" value="PA_domain"/>
</dbReference>
<organism evidence="1 2">
    <name type="scientific">Aliikangiella maris</name>
    <dbReference type="NCBI Taxonomy" id="3162458"/>
    <lineage>
        <taxon>Bacteria</taxon>
        <taxon>Pseudomonadati</taxon>
        <taxon>Pseudomonadota</taxon>
        <taxon>Gammaproteobacteria</taxon>
        <taxon>Oceanospirillales</taxon>
        <taxon>Pleioneaceae</taxon>
        <taxon>Aliikangiella</taxon>
    </lineage>
</organism>
<dbReference type="InterPro" id="IPR039866">
    <property type="entry name" value="CPQ"/>
</dbReference>
<evidence type="ECO:0000313" key="2">
    <source>
        <dbReference type="Proteomes" id="UP001548189"/>
    </source>
</evidence>
<comment type="caution">
    <text evidence="1">The sequence shown here is derived from an EMBL/GenBank/DDBJ whole genome shotgun (WGS) entry which is preliminary data.</text>
</comment>
<gene>
    <name evidence="1" type="ORF">ABVT43_13140</name>
</gene>
<accession>A0ABV2BVV4</accession>
<dbReference type="SUPFAM" id="SSF53187">
    <property type="entry name" value="Zn-dependent exopeptidases"/>
    <property type="match status" value="1"/>
</dbReference>
<dbReference type="Pfam" id="PF02225">
    <property type="entry name" value="PA"/>
    <property type="match status" value="1"/>
</dbReference>
<dbReference type="Gene3D" id="3.50.30.30">
    <property type="match status" value="1"/>
</dbReference>
<dbReference type="EMBL" id="JBEVCJ010000016">
    <property type="protein sequence ID" value="MET1256078.1"/>
    <property type="molecule type" value="Genomic_DNA"/>
</dbReference>
<keyword evidence="2" id="KW-1185">Reference proteome</keyword>
<dbReference type="PANTHER" id="PTHR12053">
    <property type="entry name" value="PROTEASE FAMILY M28 PLASMA GLUTAMATE CARBOXYPEPTIDASE-RELATED"/>
    <property type="match status" value="1"/>
</dbReference>
<dbReference type="Gene3D" id="3.40.630.10">
    <property type="entry name" value="Zn peptidases"/>
    <property type="match status" value="1"/>
</dbReference>